<dbReference type="CDD" id="cd18081">
    <property type="entry name" value="RlmH-like"/>
    <property type="match status" value="1"/>
</dbReference>
<dbReference type="Gene3D" id="3.40.1280.10">
    <property type="match status" value="1"/>
</dbReference>
<evidence type="ECO:0000256" key="2">
    <source>
        <dbReference type="ARBA" id="ARBA00022603"/>
    </source>
</evidence>
<gene>
    <name evidence="6" type="primary">rlmH</name>
    <name evidence="7" type="ORF">N783_07145</name>
</gene>
<comment type="similarity">
    <text evidence="5 6">Belongs to the RNA methyltransferase RlmH family.</text>
</comment>
<evidence type="ECO:0000256" key="4">
    <source>
        <dbReference type="ARBA" id="ARBA00022691"/>
    </source>
</evidence>
<evidence type="ECO:0000313" key="7">
    <source>
        <dbReference type="EMBL" id="KGX89263.1"/>
    </source>
</evidence>
<dbReference type="InterPro" id="IPR029028">
    <property type="entry name" value="Alpha/beta_knot_MTases"/>
</dbReference>
<dbReference type="PANTHER" id="PTHR33603:SF1">
    <property type="entry name" value="RIBOSOMAL RNA LARGE SUBUNIT METHYLTRANSFERASE H"/>
    <property type="match status" value="1"/>
</dbReference>
<reference evidence="7 8" key="1">
    <citation type="submission" date="2013-08" db="EMBL/GenBank/DDBJ databases">
        <authorList>
            <person name="Huang J."/>
            <person name="Wang G."/>
        </authorList>
    </citation>
    <scope>NUCLEOTIDE SEQUENCE [LARGE SCALE GENOMIC DNA]</scope>
    <source>
        <strain evidence="7 8">BH030004</strain>
    </source>
</reference>
<evidence type="ECO:0000256" key="3">
    <source>
        <dbReference type="ARBA" id="ARBA00022679"/>
    </source>
</evidence>
<organism evidence="7 8">
    <name type="scientific">Pontibacillus marinus BH030004 = DSM 16465</name>
    <dbReference type="NCBI Taxonomy" id="1385511"/>
    <lineage>
        <taxon>Bacteria</taxon>
        <taxon>Bacillati</taxon>
        <taxon>Bacillota</taxon>
        <taxon>Bacilli</taxon>
        <taxon>Bacillales</taxon>
        <taxon>Bacillaceae</taxon>
        <taxon>Pontibacillus</taxon>
    </lineage>
</organism>
<keyword evidence="8" id="KW-1185">Reference proteome</keyword>
<dbReference type="STRING" id="1385511.GCA_000425225_01572"/>
<sequence length="159" mass="18242">MKISIISVGKLKEKYLKQGIEEYIKRLGPYASVDIQEVPDEKAPENLSEAQMLEVKQKEGERILSKIGQDTYVITLEIEGKMITSEKLADQLDQLATYGRSKVAFVIGGSLGISEDVRKRSDFALSFSKLTFPHQLMRLMLLEQVYRAFRIMRNEPYHK</sequence>
<feature type="binding site" evidence="6">
    <location>
        <position position="76"/>
    </location>
    <ligand>
        <name>S-adenosyl-L-methionine</name>
        <dbReference type="ChEBI" id="CHEBI:59789"/>
    </ligand>
</feature>
<dbReference type="PIRSF" id="PIRSF004505">
    <property type="entry name" value="MT_bac"/>
    <property type="match status" value="1"/>
</dbReference>
<evidence type="ECO:0000313" key="8">
    <source>
        <dbReference type="Proteomes" id="UP000030403"/>
    </source>
</evidence>
<dbReference type="GO" id="GO:0005737">
    <property type="term" value="C:cytoplasm"/>
    <property type="evidence" value="ECO:0007669"/>
    <property type="project" value="UniProtKB-SubCell"/>
</dbReference>
<dbReference type="Proteomes" id="UP000030403">
    <property type="component" value="Unassembled WGS sequence"/>
</dbReference>
<name>A0A0A5GDH2_9BACI</name>
<keyword evidence="6" id="KW-0963">Cytoplasm</keyword>
<dbReference type="InterPro" id="IPR029026">
    <property type="entry name" value="tRNA_m1G_MTases_N"/>
</dbReference>
<keyword evidence="2 6" id="KW-0489">Methyltransferase</keyword>
<feature type="binding site" evidence="6">
    <location>
        <begin position="127"/>
        <end position="132"/>
    </location>
    <ligand>
        <name>S-adenosyl-L-methionine</name>
        <dbReference type="ChEBI" id="CHEBI:59789"/>
    </ligand>
</feature>
<keyword evidence="1 6" id="KW-0698">rRNA processing</keyword>
<dbReference type="GO" id="GO:0070038">
    <property type="term" value="F:rRNA (pseudouridine-N3-)-methyltransferase activity"/>
    <property type="evidence" value="ECO:0007669"/>
    <property type="project" value="UniProtKB-UniRule"/>
</dbReference>
<comment type="subcellular location">
    <subcellularLocation>
        <location evidence="6">Cytoplasm</location>
    </subcellularLocation>
</comment>
<proteinExistence type="inferred from homology"/>
<accession>A0A0A5GDH2</accession>
<comment type="catalytic activity">
    <reaction evidence="6">
        <text>pseudouridine(1915) in 23S rRNA + S-adenosyl-L-methionine = N(3)-methylpseudouridine(1915) in 23S rRNA + S-adenosyl-L-homocysteine + H(+)</text>
        <dbReference type="Rhea" id="RHEA:42752"/>
        <dbReference type="Rhea" id="RHEA-COMP:10221"/>
        <dbReference type="Rhea" id="RHEA-COMP:10222"/>
        <dbReference type="ChEBI" id="CHEBI:15378"/>
        <dbReference type="ChEBI" id="CHEBI:57856"/>
        <dbReference type="ChEBI" id="CHEBI:59789"/>
        <dbReference type="ChEBI" id="CHEBI:65314"/>
        <dbReference type="ChEBI" id="CHEBI:74486"/>
        <dbReference type="EC" id="2.1.1.177"/>
    </reaction>
</comment>
<dbReference type="RefSeq" id="WP_027448452.1">
    <property type="nucleotide sequence ID" value="NZ_AVPF01000017.1"/>
</dbReference>
<dbReference type="EMBL" id="AVPF01000017">
    <property type="protein sequence ID" value="KGX89263.1"/>
    <property type="molecule type" value="Genomic_DNA"/>
</dbReference>
<dbReference type="SUPFAM" id="SSF75217">
    <property type="entry name" value="alpha/beta knot"/>
    <property type="match status" value="1"/>
</dbReference>
<evidence type="ECO:0000256" key="1">
    <source>
        <dbReference type="ARBA" id="ARBA00022552"/>
    </source>
</evidence>
<comment type="caution">
    <text evidence="7">The sequence shown here is derived from an EMBL/GenBank/DDBJ whole genome shotgun (WGS) entry which is preliminary data.</text>
</comment>
<dbReference type="eggNOG" id="COG1576">
    <property type="taxonomic scope" value="Bacteria"/>
</dbReference>
<dbReference type="NCBIfam" id="TIGR00246">
    <property type="entry name" value="tRNA_RlmH_YbeA"/>
    <property type="match status" value="1"/>
</dbReference>
<dbReference type="PANTHER" id="PTHR33603">
    <property type="entry name" value="METHYLTRANSFERASE"/>
    <property type="match status" value="1"/>
</dbReference>
<feature type="binding site" evidence="6">
    <location>
        <position position="108"/>
    </location>
    <ligand>
        <name>S-adenosyl-L-methionine</name>
        <dbReference type="ChEBI" id="CHEBI:59789"/>
    </ligand>
</feature>
<dbReference type="OrthoDB" id="9806643at2"/>
<dbReference type="NCBIfam" id="NF000985">
    <property type="entry name" value="PRK00103.1-3"/>
    <property type="match status" value="1"/>
</dbReference>
<protein>
    <recommendedName>
        <fullName evidence="6">Ribosomal RNA large subunit methyltransferase H</fullName>
        <ecNumber evidence="6">2.1.1.177</ecNumber>
    </recommendedName>
    <alternativeName>
        <fullName evidence="6">23S rRNA (pseudouridine1915-N3)-methyltransferase</fullName>
    </alternativeName>
    <alternativeName>
        <fullName evidence="6">23S rRNA m3Psi1915 methyltransferase</fullName>
    </alternativeName>
    <alternativeName>
        <fullName evidence="6">rRNA (pseudouridine-N3-)-methyltransferase RlmH</fullName>
    </alternativeName>
</protein>
<dbReference type="AlphaFoldDB" id="A0A0A5GDH2"/>
<evidence type="ECO:0000256" key="5">
    <source>
        <dbReference type="ARBA" id="ARBA00038303"/>
    </source>
</evidence>
<comment type="function">
    <text evidence="6">Specifically methylates the pseudouridine at position 1915 (m3Psi1915) in 23S rRNA.</text>
</comment>
<dbReference type="NCBIfam" id="NF000986">
    <property type="entry name" value="PRK00103.1-4"/>
    <property type="match status" value="1"/>
</dbReference>
<dbReference type="Pfam" id="PF02590">
    <property type="entry name" value="SPOUT_MTase"/>
    <property type="match status" value="1"/>
</dbReference>
<keyword evidence="4 6" id="KW-0949">S-adenosyl-L-methionine</keyword>
<dbReference type="EC" id="2.1.1.177" evidence="6"/>
<keyword evidence="3 6" id="KW-0808">Transferase</keyword>
<dbReference type="InterPro" id="IPR003742">
    <property type="entry name" value="RlmH-like"/>
</dbReference>
<evidence type="ECO:0000256" key="6">
    <source>
        <dbReference type="HAMAP-Rule" id="MF_00658"/>
    </source>
</evidence>
<comment type="subunit">
    <text evidence="6">Homodimer.</text>
</comment>
<dbReference type="HAMAP" id="MF_00658">
    <property type="entry name" value="23SrRNA_methyltr_H"/>
    <property type="match status" value="1"/>
</dbReference>